<keyword evidence="10" id="KW-0915">Sodium</keyword>
<evidence type="ECO:0000256" key="2">
    <source>
        <dbReference type="ARBA" id="ARBA00022475"/>
    </source>
</evidence>
<dbReference type="PANTHER" id="PTHR28259">
    <property type="entry name" value="FLUORIDE EXPORT PROTEIN 1-RELATED"/>
    <property type="match status" value="1"/>
</dbReference>
<dbReference type="PANTHER" id="PTHR28259:SF1">
    <property type="entry name" value="FLUORIDE EXPORT PROTEIN 1-RELATED"/>
    <property type="match status" value="1"/>
</dbReference>
<comment type="similarity">
    <text evidence="7 10">Belongs to the fluoride channel Fluc/FEX (TC 1.A.43) family.</text>
</comment>
<dbReference type="NCBIfam" id="TIGR00494">
    <property type="entry name" value="crcB"/>
    <property type="match status" value="1"/>
</dbReference>
<comment type="caution">
    <text evidence="11">The sequence shown here is derived from an EMBL/GenBank/DDBJ whole genome shotgun (WGS) entry which is preliminary data.</text>
</comment>
<evidence type="ECO:0000256" key="3">
    <source>
        <dbReference type="ARBA" id="ARBA00022692"/>
    </source>
</evidence>
<keyword evidence="2 10" id="KW-1003">Cell membrane</keyword>
<sequence length="126" mass="13752">MKVYFWVGVAGFLGAALRYAVGVALFNEAQLFPFATLLVNLSGSFLLAWFTTSFTKKIRIPSHFQTAIATGFLGSFTTFSAVSVETVQLIHHGSIGLAVLYIVVSLFGGLWMSQLGYRQSQKEFGS</sequence>
<comment type="catalytic activity">
    <reaction evidence="8">
        <text>fluoride(in) = fluoride(out)</text>
        <dbReference type="Rhea" id="RHEA:76159"/>
        <dbReference type="ChEBI" id="CHEBI:17051"/>
    </reaction>
    <physiologicalReaction direction="left-to-right" evidence="8">
        <dbReference type="Rhea" id="RHEA:76160"/>
    </physiologicalReaction>
</comment>
<dbReference type="EMBL" id="JAFBCV010000007">
    <property type="protein sequence ID" value="MBM7839160.1"/>
    <property type="molecule type" value="Genomic_DNA"/>
</dbReference>
<keyword evidence="5 10" id="KW-0472">Membrane</keyword>
<comment type="activity regulation">
    <text evidence="10">Na(+) is not transported, but it plays an essential structural role and its presence is essential for fluoride channel function.</text>
</comment>
<keyword evidence="12" id="KW-1185">Reference proteome</keyword>
<keyword evidence="10" id="KW-0479">Metal-binding</keyword>
<evidence type="ECO:0000256" key="4">
    <source>
        <dbReference type="ARBA" id="ARBA00022989"/>
    </source>
</evidence>
<protein>
    <recommendedName>
        <fullName evidence="10">Fluoride-specific ion channel FluC</fullName>
    </recommendedName>
</protein>
<dbReference type="Pfam" id="PF02537">
    <property type="entry name" value="CRCB"/>
    <property type="match status" value="1"/>
</dbReference>
<evidence type="ECO:0000256" key="9">
    <source>
        <dbReference type="ARBA" id="ARBA00049940"/>
    </source>
</evidence>
<comment type="function">
    <text evidence="9 10">Fluoride-specific ion channel. Important for reducing fluoride concentration in the cell, thus reducing its toxicity.</text>
</comment>
<proteinExistence type="inferred from homology"/>
<evidence type="ECO:0000313" key="12">
    <source>
        <dbReference type="Proteomes" id="UP001179280"/>
    </source>
</evidence>
<evidence type="ECO:0000256" key="6">
    <source>
        <dbReference type="ARBA" id="ARBA00023303"/>
    </source>
</evidence>
<gene>
    <name evidence="10" type="primary">fluC</name>
    <name evidence="10" type="synonym">crcB</name>
    <name evidence="11" type="ORF">JOC54_002431</name>
</gene>
<evidence type="ECO:0000256" key="5">
    <source>
        <dbReference type="ARBA" id="ARBA00023136"/>
    </source>
</evidence>
<organism evidence="11 12">
    <name type="scientific">Shouchella xiaoxiensis</name>
    <dbReference type="NCBI Taxonomy" id="766895"/>
    <lineage>
        <taxon>Bacteria</taxon>
        <taxon>Bacillati</taxon>
        <taxon>Bacillota</taxon>
        <taxon>Bacilli</taxon>
        <taxon>Bacillales</taxon>
        <taxon>Bacillaceae</taxon>
        <taxon>Shouchella</taxon>
    </lineage>
</organism>
<keyword evidence="10" id="KW-0406">Ion transport</keyword>
<evidence type="ECO:0000313" key="11">
    <source>
        <dbReference type="EMBL" id="MBM7839160.1"/>
    </source>
</evidence>
<reference evidence="11" key="1">
    <citation type="submission" date="2021-01" db="EMBL/GenBank/DDBJ databases">
        <title>Genomic Encyclopedia of Type Strains, Phase IV (KMG-IV): sequencing the most valuable type-strain genomes for metagenomic binning, comparative biology and taxonomic classification.</title>
        <authorList>
            <person name="Goeker M."/>
        </authorList>
    </citation>
    <scope>NUCLEOTIDE SEQUENCE</scope>
    <source>
        <strain evidence="11">DSM 21943</strain>
    </source>
</reference>
<keyword evidence="4 10" id="KW-1133">Transmembrane helix</keyword>
<accession>A0ABS2SWI4</accession>
<evidence type="ECO:0000256" key="7">
    <source>
        <dbReference type="ARBA" id="ARBA00035120"/>
    </source>
</evidence>
<dbReference type="Proteomes" id="UP001179280">
    <property type="component" value="Unassembled WGS sequence"/>
</dbReference>
<evidence type="ECO:0000256" key="8">
    <source>
        <dbReference type="ARBA" id="ARBA00035585"/>
    </source>
</evidence>
<keyword evidence="10" id="KW-0813">Transport</keyword>
<keyword evidence="6 10" id="KW-0407">Ion channel</keyword>
<feature type="transmembrane region" description="Helical" evidence="10">
    <location>
        <begin position="90"/>
        <end position="112"/>
    </location>
</feature>
<feature type="transmembrane region" description="Helical" evidence="10">
    <location>
        <begin position="32"/>
        <end position="52"/>
    </location>
</feature>
<name>A0ABS2SWI4_9BACI</name>
<comment type="subcellular location">
    <subcellularLocation>
        <location evidence="1 10">Cell membrane</location>
        <topology evidence="1 10">Multi-pass membrane protein</topology>
    </subcellularLocation>
</comment>
<feature type="binding site" evidence="10">
    <location>
        <position position="74"/>
    </location>
    <ligand>
        <name>Na(+)</name>
        <dbReference type="ChEBI" id="CHEBI:29101"/>
        <note>structural</note>
    </ligand>
</feature>
<dbReference type="RefSeq" id="WP_035421040.1">
    <property type="nucleotide sequence ID" value="NZ_JAFBCV010000007.1"/>
</dbReference>
<dbReference type="HAMAP" id="MF_00454">
    <property type="entry name" value="FluC"/>
    <property type="match status" value="1"/>
</dbReference>
<dbReference type="InterPro" id="IPR003691">
    <property type="entry name" value="FluC"/>
</dbReference>
<feature type="transmembrane region" description="Helical" evidence="10">
    <location>
        <begin position="64"/>
        <end position="84"/>
    </location>
</feature>
<evidence type="ECO:0000256" key="10">
    <source>
        <dbReference type="HAMAP-Rule" id="MF_00454"/>
    </source>
</evidence>
<feature type="binding site" evidence="10">
    <location>
        <position position="77"/>
    </location>
    <ligand>
        <name>Na(+)</name>
        <dbReference type="ChEBI" id="CHEBI:29101"/>
        <note>structural</note>
    </ligand>
</feature>
<evidence type="ECO:0000256" key="1">
    <source>
        <dbReference type="ARBA" id="ARBA00004651"/>
    </source>
</evidence>
<keyword evidence="3 10" id="KW-0812">Transmembrane</keyword>